<dbReference type="InterPro" id="IPR049152">
    <property type="entry name" value="EFR3-like_ARM"/>
</dbReference>
<name>A0AAV9EMX1_ACOCL</name>
<dbReference type="EMBL" id="JAUJYO010000006">
    <property type="protein sequence ID" value="KAK1315111.1"/>
    <property type="molecule type" value="Genomic_DNA"/>
</dbReference>
<dbReference type="InterPro" id="IPR016024">
    <property type="entry name" value="ARM-type_fold"/>
</dbReference>
<dbReference type="PANTHER" id="PTHR46087">
    <property type="entry name" value="PUTATIVE, EXPRESSED-RELATED"/>
    <property type="match status" value="1"/>
</dbReference>
<organism evidence="1 2">
    <name type="scientific">Acorus calamus</name>
    <name type="common">Sweet flag</name>
    <dbReference type="NCBI Taxonomy" id="4465"/>
    <lineage>
        <taxon>Eukaryota</taxon>
        <taxon>Viridiplantae</taxon>
        <taxon>Streptophyta</taxon>
        <taxon>Embryophyta</taxon>
        <taxon>Tracheophyta</taxon>
        <taxon>Spermatophyta</taxon>
        <taxon>Magnoliopsida</taxon>
        <taxon>Liliopsida</taxon>
        <taxon>Acoraceae</taxon>
        <taxon>Acorus</taxon>
    </lineage>
</organism>
<evidence type="ECO:0000313" key="1">
    <source>
        <dbReference type="EMBL" id="KAK1315111.1"/>
    </source>
</evidence>
<reference evidence="1" key="1">
    <citation type="journal article" date="2023" name="Nat. Commun.">
        <title>Diploid and tetraploid genomes of Acorus and the evolution of monocots.</title>
        <authorList>
            <person name="Ma L."/>
            <person name="Liu K.W."/>
            <person name="Li Z."/>
            <person name="Hsiao Y.Y."/>
            <person name="Qi Y."/>
            <person name="Fu T."/>
            <person name="Tang G.D."/>
            <person name="Zhang D."/>
            <person name="Sun W.H."/>
            <person name="Liu D.K."/>
            <person name="Li Y."/>
            <person name="Chen G.Z."/>
            <person name="Liu X.D."/>
            <person name="Liao X.Y."/>
            <person name="Jiang Y.T."/>
            <person name="Yu X."/>
            <person name="Hao Y."/>
            <person name="Huang J."/>
            <person name="Zhao X.W."/>
            <person name="Ke S."/>
            <person name="Chen Y.Y."/>
            <person name="Wu W.L."/>
            <person name="Hsu J.L."/>
            <person name="Lin Y.F."/>
            <person name="Huang M.D."/>
            <person name="Li C.Y."/>
            <person name="Huang L."/>
            <person name="Wang Z.W."/>
            <person name="Zhao X."/>
            <person name="Zhong W.Y."/>
            <person name="Peng D.H."/>
            <person name="Ahmad S."/>
            <person name="Lan S."/>
            <person name="Zhang J.S."/>
            <person name="Tsai W.C."/>
            <person name="Van de Peer Y."/>
            <person name="Liu Z.J."/>
        </authorList>
    </citation>
    <scope>NUCLEOTIDE SEQUENCE</scope>
    <source>
        <strain evidence="1">CP</strain>
    </source>
</reference>
<dbReference type="Proteomes" id="UP001180020">
    <property type="component" value="Unassembled WGS sequence"/>
</dbReference>
<keyword evidence="2" id="KW-1185">Reference proteome</keyword>
<gene>
    <name evidence="1" type="ORF">QJS10_CPA06g01529</name>
</gene>
<dbReference type="Pfam" id="PF21052">
    <property type="entry name" value="EFR3_ARM"/>
    <property type="match status" value="1"/>
</dbReference>
<dbReference type="InterPro" id="IPR055296">
    <property type="entry name" value="SRL2-like"/>
</dbReference>
<dbReference type="AlphaFoldDB" id="A0AAV9EMX1"/>
<proteinExistence type="predicted"/>
<comment type="caution">
    <text evidence="1">The sequence shown here is derived from an EMBL/GenBank/DDBJ whole genome shotgun (WGS) entry which is preliminary data.</text>
</comment>
<protein>
    <recommendedName>
        <fullName evidence="3">ARM repeat superfamily protein</fullName>
    </recommendedName>
</protein>
<sequence>MGVMSRKVLPICGRLCFFCPSMRARSRQPVKRYKKLLADIFPRTEDEEPNDRKIVKLCEYASKNPLRIPKITNYLEQRCYRELRNEHFGFAKVVMCIYRKLLISCKEQMPLFASSLLSIIPTLFDQTRHDEMRIIGCQTLFDFVNSQMDGIYMFNLEGFIPKLCQLAQEMGDDEGTLRLRSAGLQALSSMVWFMGEYSHISAEFDNVVLVVLDNYKYPKDKSEDQNHSNPPTQNKWVQEVLKVEGHVPLSEVMIRVPSWRRIVNERGELNLTGEEAKSPEFWSRVCVHNMAKLAKEATTVRRVLDSLFRYFDNGNLWSPKHGLALSVLMDMQILMEKTGQNTHLLLSILIKHLDHKAVIKQPDMQLDIVEVTTCLAQKSEVQSSVAIIGAISDLMRHLRKSLHCSLDNANLEDDIIKWNNKFQVAVDDCLVQLSKKVGDAGPVLDMMAVMLENLSAAVSFTRSTISAVYRTAQIIASVCNLSYGNKAFPEALFHQLLLAMVYPDSETRVGAHRIFSVVLVPSSVCPHPCSVNSDSSKTYDLQRTLSRTVSVFSSSAALFEKLRKERYSFRENARQDGVDNISANENGQTQSNNDVKLYKMQSNGRINSTRGVPRSSTLDRNSAGNFIKELDPISLKLSSRQVTLLFSSIWAQAISPENTPQNYEAIAHTYSLVLLFSRAKSSINEALVRSFQLAFSLRSIALGEGGSLQPSHRRSLFTLATSMIVFSSKAYSILPLIYCVKASLTDKTVDPFLQLVEDSRLQAVNPSNHHLKVYGSKEDDDAALRCLSAITITENQTKESMVSVIVKSLGSLSDFESSTIRQQLLNEFLPDDVCPLGAQLFMDTAGQVSLFSSKGYELHEEVTPAAFSVDDDISNEASGRQSDIQLQLPTDPTSLLSVNQLLESVLETAGQVGRFSVCTAPDMPYKEMASHCEALLIGKREKMSYFMNAQQNGTHQDQEETSLPPSLPVDNILMTGNPFVEPSFNEHLNKPSNRTVPLLCATEYQNQPQFFRLPASSPFDNFLKAAGC</sequence>
<reference evidence="1" key="2">
    <citation type="submission" date="2023-06" db="EMBL/GenBank/DDBJ databases">
        <authorList>
            <person name="Ma L."/>
            <person name="Liu K.-W."/>
            <person name="Li Z."/>
            <person name="Hsiao Y.-Y."/>
            <person name="Qi Y."/>
            <person name="Fu T."/>
            <person name="Tang G."/>
            <person name="Zhang D."/>
            <person name="Sun W.-H."/>
            <person name="Liu D.-K."/>
            <person name="Li Y."/>
            <person name="Chen G.-Z."/>
            <person name="Liu X.-D."/>
            <person name="Liao X.-Y."/>
            <person name="Jiang Y.-T."/>
            <person name="Yu X."/>
            <person name="Hao Y."/>
            <person name="Huang J."/>
            <person name="Zhao X.-W."/>
            <person name="Ke S."/>
            <person name="Chen Y.-Y."/>
            <person name="Wu W.-L."/>
            <person name="Hsu J.-L."/>
            <person name="Lin Y.-F."/>
            <person name="Huang M.-D."/>
            <person name="Li C.-Y."/>
            <person name="Huang L."/>
            <person name="Wang Z.-W."/>
            <person name="Zhao X."/>
            <person name="Zhong W.-Y."/>
            <person name="Peng D.-H."/>
            <person name="Ahmad S."/>
            <person name="Lan S."/>
            <person name="Zhang J.-S."/>
            <person name="Tsai W.-C."/>
            <person name="Van De Peer Y."/>
            <person name="Liu Z.-J."/>
        </authorList>
    </citation>
    <scope>NUCLEOTIDE SEQUENCE</scope>
    <source>
        <strain evidence="1">CP</strain>
        <tissue evidence="1">Leaves</tissue>
    </source>
</reference>
<evidence type="ECO:0000313" key="2">
    <source>
        <dbReference type="Proteomes" id="UP001180020"/>
    </source>
</evidence>
<dbReference type="PANTHER" id="PTHR46087:SF9">
    <property type="entry name" value="ARM REPEAT SUPERFAMILY PROTEIN"/>
    <property type="match status" value="1"/>
</dbReference>
<evidence type="ECO:0008006" key="3">
    <source>
        <dbReference type="Google" id="ProtNLM"/>
    </source>
</evidence>
<accession>A0AAV9EMX1</accession>
<dbReference type="SUPFAM" id="SSF48371">
    <property type="entry name" value="ARM repeat"/>
    <property type="match status" value="1"/>
</dbReference>